<organism evidence="3 4">
    <name type="scientific">Pleurodeles waltl</name>
    <name type="common">Iberian ribbed newt</name>
    <dbReference type="NCBI Taxonomy" id="8319"/>
    <lineage>
        <taxon>Eukaryota</taxon>
        <taxon>Metazoa</taxon>
        <taxon>Chordata</taxon>
        <taxon>Craniata</taxon>
        <taxon>Vertebrata</taxon>
        <taxon>Euteleostomi</taxon>
        <taxon>Amphibia</taxon>
        <taxon>Batrachia</taxon>
        <taxon>Caudata</taxon>
        <taxon>Salamandroidea</taxon>
        <taxon>Salamandridae</taxon>
        <taxon>Pleurodelinae</taxon>
        <taxon>Pleurodeles</taxon>
    </lineage>
</organism>
<evidence type="ECO:0000313" key="4">
    <source>
        <dbReference type="Proteomes" id="UP001066276"/>
    </source>
</evidence>
<reference evidence="3" key="1">
    <citation type="journal article" date="2022" name="bioRxiv">
        <title>Sequencing and chromosome-scale assembly of the giantPleurodeles waltlgenome.</title>
        <authorList>
            <person name="Brown T."/>
            <person name="Elewa A."/>
            <person name="Iarovenko S."/>
            <person name="Subramanian E."/>
            <person name="Araus A.J."/>
            <person name="Petzold A."/>
            <person name="Susuki M."/>
            <person name="Suzuki K.-i.T."/>
            <person name="Hayashi T."/>
            <person name="Toyoda A."/>
            <person name="Oliveira C."/>
            <person name="Osipova E."/>
            <person name="Leigh N.D."/>
            <person name="Simon A."/>
            <person name="Yun M.H."/>
        </authorList>
    </citation>
    <scope>NUCLEOTIDE SEQUENCE</scope>
    <source>
        <strain evidence="3">20211129_DDA</strain>
        <tissue evidence="3">Liver</tissue>
    </source>
</reference>
<comment type="caution">
    <text evidence="3">The sequence shown here is derived from an EMBL/GenBank/DDBJ whole genome shotgun (WGS) entry which is preliminary data.</text>
</comment>
<sequence>MVKKKKRQPSQQMKKMEKDAVPRQTGGHVVLDNAKGAQEKDHGPSGEPSLGAIMAAIQDLRGSLEPKLDTVTVDVTLLRADLKKVTEKVINAETDIARLQSTSKRLEDQIQFLTAGHGKIVVHLQDQKGMAQRKNSRVGRVPEGVEGPSVELFLETLITDSLRPKRLSKFFTVKRAHVAPVQPP</sequence>
<proteinExistence type="predicted"/>
<dbReference type="EMBL" id="JANPWB010000002">
    <property type="protein sequence ID" value="KAJ1206442.1"/>
    <property type="molecule type" value="Genomic_DNA"/>
</dbReference>
<keyword evidence="1" id="KW-0175">Coiled coil</keyword>
<dbReference type="AlphaFoldDB" id="A0AAV7W0P1"/>
<keyword evidence="4" id="KW-1185">Reference proteome</keyword>
<feature type="coiled-coil region" evidence="1">
    <location>
        <begin position="82"/>
        <end position="116"/>
    </location>
</feature>
<evidence type="ECO:0000256" key="2">
    <source>
        <dbReference type="SAM" id="MobiDB-lite"/>
    </source>
</evidence>
<gene>
    <name evidence="3" type="ORF">NDU88_001847</name>
</gene>
<name>A0AAV7W0P1_PLEWA</name>
<dbReference type="Proteomes" id="UP001066276">
    <property type="component" value="Chromosome 1_2"/>
</dbReference>
<feature type="region of interest" description="Disordered" evidence="2">
    <location>
        <begin position="1"/>
        <end position="48"/>
    </location>
</feature>
<evidence type="ECO:0000313" key="3">
    <source>
        <dbReference type="EMBL" id="KAJ1206442.1"/>
    </source>
</evidence>
<accession>A0AAV7W0P1</accession>
<protein>
    <submittedName>
        <fullName evidence="3">Uncharacterized protein</fullName>
    </submittedName>
</protein>
<evidence type="ECO:0000256" key="1">
    <source>
        <dbReference type="SAM" id="Coils"/>
    </source>
</evidence>